<dbReference type="AlphaFoldDB" id="A0A2G5H904"/>
<gene>
    <name evidence="1" type="ORF">CB0940_07265</name>
</gene>
<proteinExistence type="predicted"/>
<evidence type="ECO:0000313" key="2">
    <source>
        <dbReference type="Proteomes" id="UP000230605"/>
    </source>
</evidence>
<sequence length="114" mass="11770">MFVAESETKTTFCPARFLKIVSSLHVPSGRGTSNSNALHGGGPTLHPMPGLITPLLIGAPLVDLPMQFGARLLGGLGSGHLASRASPADGKILGTLGQSATPSRLMPFPGWLAW</sequence>
<dbReference type="EMBL" id="LKMD01000108">
    <property type="protein sequence ID" value="PIA89014.1"/>
    <property type="molecule type" value="Genomic_DNA"/>
</dbReference>
<dbReference type="Proteomes" id="UP000230605">
    <property type="component" value="Chromosome 5"/>
</dbReference>
<protein>
    <submittedName>
        <fullName evidence="1">Uncharacterized protein</fullName>
    </submittedName>
</protein>
<name>A0A2G5H904_CERBT</name>
<reference evidence="1 2" key="1">
    <citation type="submission" date="2015-10" db="EMBL/GenBank/DDBJ databases">
        <title>The cercosporin biosynthetic gene cluster was horizontally transferred to several fungal lineages and shown to be expanded in Cercospora beticola based on microsynteny with recipient genomes.</title>
        <authorList>
            <person name="De Jonge R."/>
            <person name="Ebert M.K."/>
            <person name="Suttle J.C."/>
            <person name="Jurick Ii W.M."/>
            <person name="Secor G.A."/>
            <person name="Thomma B.P."/>
            <person name="Van De Peer Y."/>
            <person name="Bolton M.D."/>
        </authorList>
    </citation>
    <scope>NUCLEOTIDE SEQUENCE [LARGE SCALE GENOMIC DNA]</scope>
    <source>
        <strain evidence="1 2">09-40</strain>
    </source>
</reference>
<organism evidence="1 2">
    <name type="scientific">Cercospora beticola</name>
    <name type="common">Sugarbeet leaf spot fungus</name>
    <dbReference type="NCBI Taxonomy" id="122368"/>
    <lineage>
        <taxon>Eukaryota</taxon>
        <taxon>Fungi</taxon>
        <taxon>Dikarya</taxon>
        <taxon>Ascomycota</taxon>
        <taxon>Pezizomycotina</taxon>
        <taxon>Dothideomycetes</taxon>
        <taxon>Dothideomycetidae</taxon>
        <taxon>Mycosphaerellales</taxon>
        <taxon>Mycosphaerellaceae</taxon>
        <taxon>Cercospora</taxon>
    </lineage>
</organism>
<accession>A0A2G5H904</accession>
<comment type="caution">
    <text evidence="1">The sequence shown here is derived from an EMBL/GenBank/DDBJ whole genome shotgun (WGS) entry which is preliminary data.</text>
</comment>
<evidence type="ECO:0000313" key="1">
    <source>
        <dbReference type="EMBL" id="PIA89014.1"/>
    </source>
</evidence>